<accession>A0ACB0KUA5</accession>
<name>A0ACB0KUA5_TRIPR</name>
<organism evidence="1 2">
    <name type="scientific">Trifolium pratense</name>
    <name type="common">Red clover</name>
    <dbReference type="NCBI Taxonomy" id="57577"/>
    <lineage>
        <taxon>Eukaryota</taxon>
        <taxon>Viridiplantae</taxon>
        <taxon>Streptophyta</taxon>
        <taxon>Embryophyta</taxon>
        <taxon>Tracheophyta</taxon>
        <taxon>Spermatophyta</taxon>
        <taxon>Magnoliopsida</taxon>
        <taxon>eudicotyledons</taxon>
        <taxon>Gunneridae</taxon>
        <taxon>Pentapetalae</taxon>
        <taxon>rosids</taxon>
        <taxon>fabids</taxon>
        <taxon>Fabales</taxon>
        <taxon>Fabaceae</taxon>
        <taxon>Papilionoideae</taxon>
        <taxon>50 kb inversion clade</taxon>
        <taxon>NPAAA clade</taxon>
        <taxon>Hologalegina</taxon>
        <taxon>IRL clade</taxon>
        <taxon>Trifolieae</taxon>
        <taxon>Trifolium</taxon>
    </lineage>
</organism>
<dbReference type="Proteomes" id="UP001177021">
    <property type="component" value="Unassembled WGS sequence"/>
</dbReference>
<evidence type="ECO:0000313" key="1">
    <source>
        <dbReference type="EMBL" id="CAJ2660290.1"/>
    </source>
</evidence>
<reference evidence="1" key="1">
    <citation type="submission" date="2023-10" db="EMBL/GenBank/DDBJ databases">
        <authorList>
            <person name="Rodriguez Cubillos JULIANA M."/>
            <person name="De Vega J."/>
        </authorList>
    </citation>
    <scope>NUCLEOTIDE SEQUENCE</scope>
</reference>
<sequence>MFKLINQLYYIYQQERKMLQLLYAVIFVEMLMIMSFLFKTPLRNLVIISLNKVKRGQGPVVVKTVAATLVVMLCSALYRMYKIRRRTLESVAIVDPTDQVLLSNHVLQASLLGFVLFLSMVIDRLHHYIRELRVLRKSMETAKSQNRSFENNKNINSVENKALKEEIDALRSKVKKLEYECQVKESKTKSLEIEVEALKEAI</sequence>
<evidence type="ECO:0000313" key="2">
    <source>
        <dbReference type="Proteomes" id="UP001177021"/>
    </source>
</evidence>
<proteinExistence type="predicted"/>
<dbReference type="EMBL" id="CASHSV030000311">
    <property type="protein sequence ID" value="CAJ2660290.1"/>
    <property type="molecule type" value="Genomic_DNA"/>
</dbReference>
<gene>
    <name evidence="1" type="ORF">MILVUS5_LOCUS26277</name>
</gene>
<protein>
    <submittedName>
        <fullName evidence="1">Uncharacterized protein</fullName>
    </submittedName>
</protein>
<comment type="caution">
    <text evidence="1">The sequence shown here is derived from an EMBL/GenBank/DDBJ whole genome shotgun (WGS) entry which is preliminary data.</text>
</comment>
<keyword evidence="2" id="KW-1185">Reference proteome</keyword>